<dbReference type="Pfam" id="PF01501">
    <property type="entry name" value="Glyco_transf_8"/>
    <property type="match status" value="1"/>
</dbReference>
<dbReference type="GO" id="GO:0016757">
    <property type="term" value="F:glycosyltransferase activity"/>
    <property type="evidence" value="ECO:0007669"/>
    <property type="project" value="UniProtKB-KW"/>
</dbReference>
<comment type="caution">
    <text evidence="4">The sequence shown here is derived from an EMBL/GenBank/DDBJ whole genome shotgun (WGS) entry which is preliminary data.</text>
</comment>
<evidence type="ECO:0000313" key="5">
    <source>
        <dbReference type="Proteomes" id="UP000297872"/>
    </source>
</evidence>
<evidence type="ECO:0000256" key="3">
    <source>
        <dbReference type="ARBA" id="ARBA00022723"/>
    </source>
</evidence>
<evidence type="ECO:0000256" key="2">
    <source>
        <dbReference type="ARBA" id="ARBA00022679"/>
    </source>
</evidence>
<dbReference type="InterPro" id="IPR002495">
    <property type="entry name" value="Glyco_trans_8"/>
</dbReference>
<protein>
    <submittedName>
        <fullName evidence="4">Glycosyltransferase family 8 protein</fullName>
    </submittedName>
</protein>
<sequence>MHLLFASNDTYIPHVATTLASIFENNKDVEFIVHVMATDISGKNNAKLKDFVERYGHTLDVKVVNPNDLDIDLSVCGKWGIFPSLKLYAADLFPTVDKILYVDADMICLGSLKAIEHIEMVDYWIAETTDEQGAEKHKERLGLSSDSFYGCAGLVWFNLAKWREEKVRQKCFAFFNDPANREVIEFGEQDVMNKVCQGHIYELPIVYNMFSYYWLHHGRNIPIRYRKDIEEYKTNAVIIHYIDSCKPWFKDCLFPLKEYYWKYHSLTPWTDERYGYSKGYQGAFNLLKSRLKQFLNSCGLKHYEYAFDC</sequence>
<proteinExistence type="predicted"/>
<dbReference type="GeneID" id="302996996"/>
<dbReference type="Gene3D" id="3.90.550.10">
    <property type="entry name" value="Spore Coat Polysaccharide Biosynthesis Protein SpsA, Chain A"/>
    <property type="match status" value="1"/>
</dbReference>
<dbReference type="GO" id="GO:0046872">
    <property type="term" value="F:metal ion binding"/>
    <property type="evidence" value="ECO:0007669"/>
    <property type="project" value="UniProtKB-KW"/>
</dbReference>
<keyword evidence="3" id="KW-0479">Metal-binding</keyword>
<reference evidence="4 5" key="1">
    <citation type="submission" date="2019-02" db="EMBL/GenBank/DDBJ databases">
        <title>Draft Genome Sequence of the Prevotella sp. BCRC 81118, Isolated from Human Feces.</title>
        <authorList>
            <person name="Huang C.-H."/>
        </authorList>
    </citation>
    <scope>NUCLEOTIDE SEQUENCE [LARGE SCALE GENOMIC DNA]</scope>
    <source>
        <strain evidence="4 5">BCRC 81118</strain>
    </source>
</reference>
<dbReference type="PANTHER" id="PTHR13778:SF47">
    <property type="entry name" value="LIPOPOLYSACCHARIDE 1,3-GALACTOSYLTRANSFERASE"/>
    <property type="match status" value="1"/>
</dbReference>
<dbReference type="InterPro" id="IPR029044">
    <property type="entry name" value="Nucleotide-diphossugar_trans"/>
</dbReference>
<dbReference type="AlphaFoldDB" id="A0A4Y8UH48"/>
<dbReference type="CDD" id="cd04194">
    <property type="entry name" value="GT8_A4GalT_like"/>
    <property type="match status" value="1"/>
</dbReference>
<dbReference type="RefSeq" id="WP_134844743.1">
    <property type="nucleotide sequence ID" value="NZ_SGVY01000112.1"/>
</dbReference>
<keyword evidence="2 4" id="KW-0808">Transferase</keyword>
<dbReference type="OrthoDB" id="695971at2"/>
<dbReference type="InterPro" id="IPR050748">
    <property type="entry name" value="Glycosyltrans_8_dom-fam"/>
</dbReference>
<dbReference type="EMBL" id="SGVY01000112">
    <property type="protein sequence ID" value="TFH68166.1"/>
    <property type="molecule type" value="Genomic_DNA"/>
</dbReference>
<organism evidence="4 5">
    <name type="scientific">Segatella hominis</name>
    <dbReference type="NCBI Taxonomy" id="2518605"/>
    <lineage>
        <taxon>Bacteria</taxon>
        <taxon>Pseudomonadati</taxon>
        <taxon>Bacteroidota</taxon>
        <taxon>Bacteroidia</taxon>
        <taxon>Bacteroidales</taxon>
        <taxon>Prevotellaceae</taxon>
        <taxon>Segatella</taxon>
    </lineage>
</organism>
<gene>
    <name evidence="4" type="ORF">EXN75_17255</name>
</gene>
<name>A0A4Y8UH48_9BACT</name>
<evidence type="ECO:0000256" key="1">
    <source>
        <dbReference type="ARBA" id="ARBA00022676"/>
    </source>
</evidence>
<keyword evidence="5" id="KW-1185">Reference proteome</keyword>
<dbReference type="PANTHER" id="PTHR13778">
    <property type="entry name" value="GLYCOSYLTRANSFERASE 8 DOMAIN-CONTAINING PROTEIN"/>
    <property type="match status" value="1"/>
</dbReference>
<dbReference type="Proteomes" id="UP000297872">
    <property type="component" value="Unassembled WGS sequence"/>
</dbReference>
<dbReference type="SUPFAM" id="SSF53448">
    <property type="entry name" value="Nucleotide-diphospho-sugar transferases"/>
    <property type="match status" value="1"/>
</dbReference>
<evidence type="ECO:0000313" key="4">
    <source>
        <dbReference type="EMBL" id="TFH68166.1"/>
    </source>
</evidence>
<accession>A0A4Y8UH48</accession>
<keyword evidence="1" id="KW-0328">Glycosyltransferase</keyword>